<organism evidence="12 13">
    <name type="scientific">Plakobranchus ocellatus</name>
    <dbReference type="NCBI Taxonomy" id="259542"/>
    <lineage>
        <taxon>Eukaryota</taxon>
        <taxon>Metazoa</taxon>
        <taxon>Spiralia</taxon>
        <taxon>Lophotrochozoa</taxon>
        <taxon>Mollusca</taxon>
        <taxon>Gastropoda</taxon>
        <taxon>Heterobranchia</taxon>
        <taxon>Euthyneura</taxon>
        <taxon>Panpulmonata</taxon>
        <taxon>Sacoglossa</taxon>
        <taxon>Placobranchoidea</taxon>
        <taxon>Plakobranchidae</taxon>
        <taxon>Plakobranchus</taxon>
    </lineage>
</organism>
<evidence type="ECO:0000256" key="2">
    <source>
        <dbReference type="ARBA" id="ARBA00022448"/>
    </source>
</evidence>
<evidence type="ECO:0000256" key="10">
    <source>
        <dbReference type="ARBA" id="ARBA00023303"/>
    </source>
</evidence>
<reference evidence="12 13" key="1">
    <citation type="journal article" date="2021" name="Elife">
        <title>Chloroplast acquisition without the gene transfer in kleptoplastic sea slugs, Plakobranchus ocellatus.</title>
        <authorList>
            <person name="Maeda T."/>
            <person name="Takahashi S."/>
            <person name="Yoshida T."/>
            <person name="Shimamura S."/>
            <person name="Takaki Y."/>
            <person name="Nagai Y."/>
            <person name="Toyoda A."/>
            <person name="Suzuki Y."/>
            <person name="Arimoto A."/>
            <person name="Ishii H."/>
            <person name="Satoh N."/>
            <person name="Nishiyama T."/>
            <person name="Hasebe M."/>
            <person name="Maruyama T."/>
            <person name="Minagawa J."/>
            <person name="Obokata J."/>
            <person name="Shigenobu S."/>
        </authorList>
    </citation>
    <scope>NUCLEOTIDE SEQUENCE [LARGE SCALE GENOMIC DNA]</scope>
</reference>
<comment type="similarity">
    <text evidence="11">Belongs to the amiloride-sensitive sodium channel (TC 1.A.6) family.</text>
</comment>
<dbReference type="PRINTS" id="PR01078">
    <property type="entry name" value="AMINACHANNEL"/>
</dbReference>
<evidence type="ECO:0000256" key="8">
    <source>
        <dbReference type="ARBA" id="ARBA00023136"/>
    </source>
</evidence>
<keyword evidence="2 11" id="KW-0813">Transport</keyword>
<keyword evidence="6" id="KW-0915">Sodium</keyword>
<evidence type="ECO:0000256" key="5">
    <source>
        <dbReference type="ARBA" id="ARBA00022989"/>
    </source>
</evidence>
<keyword evidence="13" id="KW-1185">Reference proteome</keyword>
<sequence length="212" mass="23629">MTRTGPGNDLSMEFDVHFDEYLPSSTASGLTVLIHDNEEVPFPEDGGIMAGTQIKRLALPYADFKVKVDANINNNKSKIFADFGITNSLNGCEKSCAQKHVYKYCIRCDVSFPCIEDPLQRSVGMIAKEGDIIPLGNTTDFETAQCASEVEEAFSDNKPECIKNCPPAYEEYSFSTTVASAPVTTRDYWQTVVWQQGQYQNVTQPLERSVHF</sequence>
<keyword evidence="4 11" id="KW-0812">Transmembrane</keyword>
<dbReference type="EMBL" id="BLXT01007620">
    <property type="protein sequence ID" value="GFO40574.1"/>
    <property type="molecule type" value="Genomic_DNA"/>
</dbReference>
<evidence type="ECO:0000256" key="1">
    <source>
        <dbReference type="ARBA" id="ARBA00004141"/>
    </source>
</evidence>
<evidence type="ECO:0000256" key="7">
    <source>
        <dbReference type="ARBA" id="ARBA00023065"/>
    </source>
</evidence>
<name>A0AAV4D8U8_9GAST</name>
<keyword evidence="5" id="KW-1133">Transmembrane helix</keyword>
<accession>A0AAV4D8U8</accession>
<keyword evidence="9 11" id="KW-0739">Sodium transport</keyword>
<dbReference type="GO" id="GO:0015280">
    <property type="term" value="F:ligand-gated sodium channel activity"/>
    <property type="evidence" value="ECO:0007669"/>
    <property type="project" value="TreeGrafter"/>
</dbReference>
<protein>
    <submittedName>
        <fullName evidence="12">Degenerin mec-10</fullName>
    </submittedName>
</protein>
<dbReference type="GO" id="GO:0005886">
    <property type="term" value="C:plasma membrane"/>
    <property type="evidence" value="ECO:0007669"/>
    <property type="project" value="TreeGrafter"/>
</dbReference>
<evidence type="ECO:0000313" key="12">
    <source>
        <dbReference type="EMBL" id="GFO40574.1"/>
    </source>
</evidence>
<dbReference type="PANTHER" id="PTHR11690:SF248">
    <property type="entry name" value="PICKPOCKET 17, ISOFORM A"/>
    <property type="match status" value="1"/>
</dbReference>
<evidence type="ECO:0000256" key="6">
    <source>
        <dbReference type="ARBA" id="ARBA00023053"/>
    </source>
</evidence>
<dbReference type="Pfam" id="PF00858">
    <property type="entry name" value="ASC"/>
    <property type="match status" value="1"/>
</dbReference>
<comment type="subcellular location">
    <subcellularLocation>
        <location evidence="1">Membrane</location>
        <topology evidence="1">Multi-pass membrane protein</topology>
    </subcellularLocation>
</comment>
<dbReference type="PANTHER" id="PTHR11690">
    <property type="entry name" value="AMILORIDE-SENSITIVE SODIUM CHANNEL-RELATED"/>
    <property type="match status" value="1"/>
</dbReference>
<dbReference type="Gene3D" id="2.60.470.10">
    <property type="entry name" value="Acid-sensing ion channels like domains"/>
    <property type="match status" value="1"/>
</dbReference>
<dbReference type="InterPro" id="IPR001873">
    <property type="entry name" value="ENaC"/>
</dbReference>
<evidence type="ECO:0000256" key="11">
    <source>
        <dbReference type="RuleBase" id="RU000679"/>
    </source>
</evidence>
<keyword evidence="7 11" id="KW-0406">Ion transport</keyword>
<gene>
    <name evidence="12" type="ORF">PoB_006707900</name>
</gene>
<keyword evidence="10 11" id="KW-0407">Ion channel</keyword>
<keyword evidence="3 11" id="KW-0894">Sodium channel</keyword>
<evidence type="ECO:0000256" key="4">
    <source>
        <dbReference type="ARBA" id="ARBA00022692"/>
    </source>
</evidence>
<evidence type="ECO:0000256" key="3">
    <source>
        <dbReference type="ARBA" id="ARBA00022461"/>
    </source>
</evidence>
<evidence type="ECO:0000313" key="13">
    <source>
        <dbReference type="Proteomes" id="UP000735302"/>
    </source>
</evidence>
<proteinExistence type="inferred from homology"/>
<evidence type="ECO:0000256" key="9">
    <source>
        <dbReference type="ARBA" id="ARBA00023201"/>
    </source>
</evidence>
<dbReference type="AlphaFoldDB" id="A0AAV4D8U8"/>
<keyword evidence="8" id="KW-0472">Membrane</keyword>
<comment type="caution">
    <text evidence="12">The sequence shown here is derived from an EMBL/GenBank/DDBJ whole genome shotgun (WGS) entry which is preliminary data.</text>
</comment>
<dbReference type="Proteomes" id="UP000735302">
    <property type="component" value="Unassembled WGS sequence"/>
</dbReference>